<organism evidence="1 2">
    <name type="scientific">Candidatus Magnetobacterium bavaricum</name>
    <dbReference type="NCBI Taxonomy" id="29290"/>
    <lineage>
        <taxon>Bacteria</taxon>
        <taxon>Pseudomonadati</taxon>
        <taxon>Nitrospirota</taxon>
        <taxon>Thermodesulfovibrionia</taxon>
        <taxon>Thermodesulfovibrionales</taxon>
        <taxon>Candidatus Magnetobacteriaceae</taxon>
        <taxon>Candidatus Magnetobacterium</taxon>
    </lineage>
</organism>
<dbReference type="AlphaFoldDB" id="A0A0F3GXA6"/>
<evidence type="ECO:0000313" key="1">
    <source>
        <dbReference type="EMBL" id="KJU86624.1"/>
    </source>
</evidence>
<proteinExistence type="predicted"/>
<comment type="caution">
    <text evidence="1">The sequence shown here is derived from an EMBL/GenBank/DDBJ whole genome shotgun (WGS) entry which is preliminary data.</text>
</comment>
<accession>A0A0F3GXA6</accession>
<protein>
    <submittedName>
        <fullName evidence="1">Uncharacterized protein</fullName>
    </submittedName>
</protein>
<reference evidence="1 2" key="1">
    <citation type="submission" date="2015-02" db="EMBL/GenBank/DDBJ databases">
        <title>Single-cell genomics of uncultivated deep-branching MTB reveals a conserved set of magnetosome genes.</title>
        <authorList>
            <person name="Kolinko S."/>
            <person name="Richter M."/>
            <person name="Glockner F.O."/>
            <person name="Brachmann A."/>
            <person name="Schuler D."/>
        </authorList>
    </citation>
    <scope>NUCLEOTIDE SEQUENCE [LARGE SCALE GENOMIC DNA]</scope>
    <source>
        <strain evidence="1">TM-1</strain>
    </source>
</reference>
<feature type="non-terminal residue" evidence="1">
    <location>
        <position position="97"/>
    </location>
</feature>
<dbReference type="EMBL" id="LACI01000527">
    <property type="protein sequence ID" value="KJU86624.1"/>
    <property type="molecule type" value="Genomic_DNA"/>
</dbReference>
<dbReference type="Proteomes" id="UP000033423">
    <property type="component" value="Unassembled WGS sequence"/>
</dbReference>
<sequence length="97" mass="11548">MQPSKGSGSLKEPSKDPNETYHAYEKFLRKKQHKQAYNCLNELLTMFPDDEFLVKKMIALTFTEMQSYELARGWLYKMISLSQTWIYYVMLSYCELV</sequence>
<evidence type="ECO:0000313" key="2">
    <source>
        <dbReference type="Proteomes" id="UP000033423"/>
    </source>
</evidence>
<name>A0A0F3GXA6_9BACT</name>
<gene>
    <name evidence="1" type="ORF">MBAV_001184</name>
</gene>
<keyword evidence="2" id="KW-1185">Reference proteome</keyword>